<dbReference type="SMART" id="SM00440">
    <property type="entry name" value="ZnF_C2C2"/>
    <property type="match status" value="1"/>
</dbReference>
<dbReference type="FunFam" id="2.20.25.10:FF:000008">
    <property type="entry name" value="DNA-directed RNA polymerase II subunit RPB9"/>
    <property type="match status" value="1"/>
</dbReference>
<dbReference type="RefSeq" id="XP_056790272.1">
    <property type="nucleotide sequence ID" value="XM_056935078.1"/>
</dbReference>
<evidence type="ECO:0000256" key="8">
    <source>
        <dbReference type="ARBA" id="ARBA00023163"/>
    </source>
</evidence>
<dbReference type="CDD" id="cd10508">
    <property type="entry name" value="Zn-ribbon_RPB9"/>
    <property type="match status" value="1"/>
</dbReference>
<comment type="similarity">
    <text evidence="12">Belongs to the archaeal rpoM/eukaryotic RPA12/RPB9/RPC11 RNA polymerase family.</text>
</comment>
<dbReference type="Pfam" id="PF02150">
    <property type="entry name" value="Zn_ribbon_RPB9"/>
    <property type="match status" value="1"/>
</dbReference>
<organism evidence="15 16">
    <name type="scientific">Penicillium diatomitis</name>
    <dbReference type="NCBI Taxonomy" id="2819901"/>
    <lineage>
        <taxon>Eukaryota</taxon>
        <taxon>Fungi</taxon>
        <taxon>Dikarya</taxon>
        <taxon>Ascomycota</taxon>
        <taxon>Pezizomycotina</taxon>
        <taxon>Eurotiomycetes</taxon>
        <taxon>Eurotiomycetidae</taxon>
        <taxon>Eurotiales</taxon>
        <taxon>Aspergillaceae</taxon>
        <taxon>Penicillium</taxon>
    </lineage>
</organism>
<evidence type="ECO:0000256" key="1">
    <source>
        <dbReference type="ARBA" id="ARBA00004604"/>
    </source>
</evidence>
<dbReference type="GO" id="GO:0003899">
    <property type="term" value="F:DNA-directed RNA polymerase activity"/>
    <property type="evidence" value="ECO:0007669"/>
    <property type="project" value="InterPro"/>
</dbReference>
<evidence type="ECO:0000256" key="9">
    <source>
        <dbReference type="ARBA" id="ARBA00023242"/>
    </source>
</evidence>
<evidence type="ECO:0000256" key="5">
    <source>
        <dbReference type="ARBA" id="ARBA00022723"/>
    </source>
</evidence>
<dbReference type="GO" id="GO:0008270">
    <property type="term" value="F:zinc ion binding"/>
    <property type="evidence" value="ECO:0007669"/>
    <property type="project" value="UniProtKB-KW"/>
</dbReference>
<dbReference type="PANTHER" id="PTHR11239:SF1">
    <property type="entry name" value="DNA-DIRECTED RNA POLYMERASE II SUBUNIT RPB9"/>
    <property type="match status" value="1"/>
</dbReference>
<reference evidence="15" key="1">
    <citation type="submission" date="2022-12" db="EMBL/GenBank/DDBJ databases">
        <authorList>
            <person name="Petersen C."/>
        </authorList>
    </citation>
    <scope>NUCLEOTIDE SEQUENCE</scope>
    <source>
        <strain evidence="15">IBT 30728</strain>
    </source>
</reference>
<keyword evidence="5 12" id="KW-0479">Metal-binding</keyword>
<keyword evidence="8 12" id="KW-0804">Transcription</keyword>
<keyword evidence="16" id="KW-1185">Reference proteome</keyword>
<comment type="caution">
    <text evidence="15">The sequence shown here is derived from an EMBL/GenBank/DDBJ whole genome shotgun (WGS) entry which is preliminary data.</text>
</comment>
<dbReference type="GeneID" id="81625327"/>
<evidence type="ECO:0000256" key="11">
    <source>
        <dbReference type="PROSITE-ProRule" id="PRU00472"/>
    </source>
</evidence>
<accession>A0A9X0BUR6</accession>
<dbReference type="InterPro" id="IPR001222">
    <property type="entry name" value="Znf_TFIIS"/>
</dbReference>
<keyword evidence="4 12" id="KW-0240">DNA-directed RNA polymerase</keyword>
<dbReference type="Pfam" id="PF01096">
    <property type="entry name" value="Zn_ribbon_TFIIS"/>
    <property type="match status" value="1"/>
</dbReference>
<dbReference type="Gene3D" id="2.20.25.10">
    <property type="match status" value="2"/>
</dbReference>
<name>A0A9X0BUR6_9EURO</name>
<dbReference type="GO" id="GO:0005730">
    <property type="term" value="C:nucleolus"/>
    <property type="evidence" value="ECO:0007669"/>
    <property type="project" value="UniProtKB-SubCell"/>
</dbReference>
<gene>
    <name evidence="15" type="ORF">N7539_005476</name>
</gene>
<feature type="chain" id="PRO_5040913606" description="DNA-directed RNA polymerase II subunit RPB9" evidence="13">
    <location>
        <begin position="22"/>
        <end position="215"/>
    </location>
</feature>
<dbReference type="GO" id="GO:0003676">
    <property type="term" value="F:nucleic acid binding"/>
    <property type="evidence" value="ECO:0007669"/>
    <property type="project" value="InterPro"/>
</dbReference>
<dbReference type="GO" id="GO:0006367">
    <property type="term" value="P:transcription initiation at RNA polymerase II promoter"/>
    <property type="evidence" value="ECO:0007669"/>
    <property type="project" value="TreeGrafter"/>
</dbReference>
<dbReference type="PROSITE" id="PS51133">
    <property type="entry name" value="ZF_TFIIS_2"/>
    <property type="match status" value="1"/>
</dbReference>
<evidence type="ECO:0000256" key="3">
    <source>
        <dbReference type="ARBA" id="ARBA00015926"/>
    </source>
</evidence>
<feature type="non-terminal residue" evidence="15">
    <location>
        <position position="215"/>
    </location>
</feature>
<dbReference type="InterPro" id="IPR012164">
    <property type="entry name" value="Rpa12/Rpb9/Rpc10/TFS"/>
</dbReference>
<evidence type="ECO:0000256" key="2">
    <source>
        <dbReference type="ARBA" id="ARBA00011730"/>
    </source>
</evidence>
<dbReference type="GO" id="GO:0006283">
    <property type="term" value="P:transcription-coupled nucleotide-excision repair"/>
    <property type="evidence" value="ECO:0007669"/>
    <property type="project" value="TreeGrafter"/>
</dbReference>
<dbReference type="SMART" id="SM00661">
    <property type="entry name" value="RPOL9"/>
    <property type="match status" value="1"/>
</dbReference>
<keyword evidence="13" id="KW-0732">Signal</keyword>
<protein>
    <recommendedName>
        <fullName evidence="3">DNA-directed RNA polymerase II subunit RPB9</fullName>
    </recommendedName>
    <alternativeName>
        <fullName evidence="10">DNA-directed RNA polymerase II subunit 9</fullName>
    </alternativeName>
</protein>
<feature type="signal peptide" evidence="13">
    <location>
        <begin position="1"/>
        <end position="21"/>
    </location>
</feature>
<keyword evidence="6 11" id="KW-0863">Zinc-finger</keyword>
<dbReference type="InterPro" id="IPR001529">
    <property type="entry name" value="Zn_ribbon_RPB9"/>
</dbReference>
<evidence type="ECO:0000259" key="14">
    <source>
        <dbReference type="PROSITE" id="PS51133"/>
    </source>
</evidence>
<dbReference type="PANTHER" id="PTHR11239">
    <property type="entry name" value="DNA-DIRECTED RNA POLYMERASE"/>
    <property type="match status" value="1"/>
</dbReference>
<dbReference type="SUPFAM" id="SSF57783">
    <property type="entry name" value="Zinc beta-ribbon"/>
    <property type="match status" value="2"/>
</dbReference>
<reference evidence="15" key="2">
    <citation type="journal article" date="2023" name="IMA Fungus">
        <title>Comparative genomic study of the Penicillium genus elucidates a diverse pangenome and 15 lateral gene transfer events.</title>
        <authorList>
            <person name="Petersen C."/>
            <person name="Sorensen T."/>
            <person name="Nielsen M.R."/>
            <person name="Sondergaard T.E."/>
            <person name="Sorensen J.L."/>
            <person name="Fitzpatrick D.A."/>
            <person name="Frisvad J.C."/>
            <person name="Nielsen K.L."/>
        </authorList>
    </citation>
    <scope>NUCLEOTIDE SEQUENCE</scope>
    <source>
        <strain evidence="15">IBT 30728</strain>
    </source>
</reference>
<comment type="subcellular location">
    <subcellularLocation>
        <location evidence="1">Nucleus</location>
        <location evidence="1">Nucleolus</location>
    </subcellularLocation>
</comment>
<evidence type="ECO:0000256" key="7">
    <source>
        <dbReference type="ARBA" id="ARBA00022833"/>
    </source>
</evidence>
<keyword evidence="9" id="KW-0539">Nucleus</keyword>
<evidence type="ECO:0000256" key="12">
    <source>
        <dbReference type="RuleBase" id="RU003474"/>
    </source>
</evidence>
<dbReference type="GO" id="GO:0005665">
    <property type="term" value="C:RNA polymerase II, core complex"/>
    <property type="evidence" value="ECO:0007669"/>
    <property type="project" value="TreeGrafter"/>
</dbReference>
<feature type="domain" description="TFIIS-type" evidence="14">
    <location>
        <begin position="175"/>
        <end position="215"/>
    </location>
</feature>
<evidence type="ECO:0000256" key="10">
    <source>
        <dbReference type="ARBA" id="ARBA00042129"/>
    </source>
</evidence>
<dbReference type="EMBL" id="JAPWDQ010000005">
    <property type="protein sequence ID" value="KAJ5485488.1"/>
    <property type="molecule type" value="Genomic_DNA"/>
</dbReference>
<sequence>VTSSLCLTILISSSLIAIAIAIATMSASPVASGAADAKPTDQIHFRFCRECSNLLYPKEDRHTNQLMFTCRTCHVGEPATSHCVYQNKLNSQVGDTAGVTQDVASDPTVGTPELLFSSAMSLPGFCACCGDEITCDICGLGYFVIPEDDKATGPSCASGAPGSDLLVGSGTLPRANRLCPSCGENEAVFFQSQQRSAESGMKLYYVCCACGNVFL</sequence>
<evidence type="ECO:0000256" key="13">
    <source>
        <dbReference type="SAM" id="SignalP"/>
    </source>
</evidence>
<evidence type="ECO:0000256" key="4">
    <source>
        <dbReference type="ARBA" id="ARBA00022478"/>
    </source>
</evidence>
<evidence type="ECO:0000256" key="6">
    <source>
        <dbReference type="ARBA" id="ARBA00022771"/>
    </source>
</evidence>
<evidence type="ECO:0000313" key="16">
    <source>
        <dbReference type="Proteomes" id="UP001148312"/>
    </source>
</evidence>
<dbReference type="Proteomes" id="UP001148312">
    <property type="component" value="Unassembled WGS sequence"/>
</dbReference>
<keyword evidence="7" id="KW-0862">Zinc</keyword>
<proteinExistence type="inferred from homology"/>
<dbReference type="InterPro" id="IPR034012">
    <property type="entry name" value="Zn_ribbon_RPB9_C"/>
</dbReference>
<dbReference type="GO" id="GO:0001193">
    <property type="term" value="P:maintenance of transcriptional fidelity during transcription elongation by RNA polymerase II"/>
    <property type="evidence" value="ECO:0007669"/>
    <property type="project" value="TreeGrafter"/>
</dbReference>
<comment type="subunit">
    <text evidence="2">Component of the RNA polymerase II (Pol II) complex consisting of 12 subunits.</text>
</comment>
<evidence type="ECO:0000313" key="15">
    <source>
        <dbReference type="EMBL" id="KAJ5485488.1"/>
    </source>
</evidence>
<dbReference type="AlphaFoldDB" id="A0A9X0BUR6"/>